<dbReference type="AlphaFoldDB" id="A0A068S2Y1"/>
<evidence type="ECO:0000256" key="1">
    <source>
        <dbReference type="SAM" id="Phobius"/>
    </source>
</evidence>
<dbReference type="Proteomes" id="UP000027586">
    <property type="component" value="Unassembled WGS sequence"/>
</dbReference>
<dbReference type="EMBL" id="CBTN010000037">
    <property type="protein sequence ID" value="CDH56360.1"/>
    <property type="molecule type" value="Genomic_DNA"/>
</dbReference>
<evidence type="ECO:0000313" key="2">
    <source>
        <dbReference type="EMBL" id="CDH56360.1"/>
    </source>
</evidence>
<comment type="caution">
    <text evidence="2">The sequence shown here is derived from an EMBL/GenBank/DDBJ whole genome shotgun (WGS) entry which is preliminary data.</text>
</comment>
<evidence type="ECO:0000313" key="3">
    <source>
        <dbReference type="Proteomes" id="UP000027586"/>
    </source>
</evidence>
<dbReference type="OrthoDB" id="3239304at2759"/>
<keyword evidence="1" id="KW-0812">Transmembrane</keyword>
<keyword evidence="3" id="KW-1185">Reference proteome</keyword>
<keyword evidence="1" id="KW-0472">Membrane</keyword>
<organism evidence="2 3">
    <name type="scientific">Lichtheimia corymbifera JMRC:FSU:9682</name>
    <dbReference type="NCBI Taxonomy" id="1263082"/>
    <lineage>
        <taxon>Eukaryota</taxon>
        <taxon>Fungi</taxon>
        <taxon>Fungi incertae sedis</taxon>
        <taxon>Mucoromycota</taxon>
        <taxon>Mucoromycotina</taxon>
        <taxon>Mucoromycetes</taxon>
        <taxon>Mucorales</taxon>
        <taxon>Lichtheimiaceae</taxon>
        <taxon>Lichtheimia</taxon>
    </lineage>
</organism>
<gene>
    <name evidence="2" type="ORF">LCOR_07417.1</name>
</gene>
<sequence length="206" mass="22738">MVNKCCCCIPLRMAVLLIAILSALCSAAVLSYLIADRNNLLLYDDSSQVNLGAALYTGVGIAALSICASIFGIVGAITKKRNLIRIFKYVYWMMAILIVAVSVATWIFVLVKRNELQDSCMFYYESDHAETMVDESILSEEAEDVCSKMLLGILVGGGIAVVVANAISVYFACIINAYTMRLKRSRLHRPLRDLEQVAAYKTDIPY</sequence>
<feature type="transmembrane region" description="Helical" evidence="1">
    <location>
        <begin position="12"/>
        <end position="34"/>
    </location>
</feature>
<protein>
    <submittedName>
        <fullName evidence="2">Uncharacterized protein</fullName>
    </submittedName>
</protein>
<feature type="transmembrane region" description="Helical" evidence="1">
    <location>
        <begin position="54"/>
        <end position="77"/>
    </location>
</feature>
<name>A0A068S2Y1_9FUNG</name>
<feature type="transmembrane region" description="Helical" evidence="1">
    <location>
        <begin position="89"/>
        <end position="109"/>
    </location>
</feature>
<reference evidence="2" key="1">
    <citation type="submission" date="2013-08" db="EMBL/GenBank/DDBJ databases">
        <title>Gene expansion shapes genome architecture in the human pathogen Lichtheimia corymbifera: an evolutionary genomics analysis in the ancient terrestrial Mucorales (Mucoromycotina).</title>
        <authorList>
            <person name="Schwartze V.U."/>
            <person name="Winter S."/>
            <person name="Shelest E."/>
            <person name="Marcet-Houben M."/>
            <person name="Horn F."/>
            <person name="Wehner S."/>
            <person name="Hoffmann K."/>
            <person name="Riege K."/>
            <person name="Sammeth M."/>
            <person name="Nowrousian M."/>
            <person name="Valiante V."/>
            <person name="Linde J."/>
            <person name="Jacobsen I.D."/>
            <person name="Marz M."/>
            <person name="Brakhage A.A."/>
            <person name="Gabaldon T."/>
            <person name="Bocker S."/>
            <person name="Voigt K."/>
        </authorList>
    </citation>
    <scope>NUCLEOTIDE SEQUENCE [LARGE SCALE GENOMIC DNA]</scope>
    <source>
        <strain evidence="2">FSU 9682</strain>
    </source>
</reference>
<proteinExistence type="predicted"/>
<dbReference type="VEuPathDB" id="FungiDB:LCOR_07417.1"/>
<keyword evidence="1" id="KW-1133">Transmembrane helix</keyword>
<feature type="transmembrane region" description="Helical" evidence="1">
    <location>
        <begin position="149"/>
        <end position="179"/>
    </location>
</feature>
<accession>A0A068S2Y1</accession>